<dbReference type="EMBL" id="LR797252">
    <property type="protein sequence ID" value="CAB4196965.1"/>
    <property type="molecule type" value="Genomic_DNA"/>
</dbReference>
<reference evidence="1" key="1">
    <citation type="submission" date="2020-05" db="EMBL/GenBank/DDBJ databases">
        <authorList>
            <person name="Chiriac C."/>
            <person name="Salcher M."/>
            <person name="Ghai R."/>
            <person name="Kavagutti S V."/>
        </authorList>
    </citation>
    <scope>NUCLEOTIDE SEQUENCE</scope>
</reference>
<name>A0A6J5RXI6_9CAUD</name>
<sequence length="121" mass="14621">MKKIYYVQLENNPEYSLQETIEEDFNNFSLEYLHLSFFDESNINSIYTSLEEAKDYDEHNNGGGDEEDFTSRIIVEYNLSEDDMLHFLLNNEDMDILPTNVWYQWWDEKQKKLKEIPKAFI</sequence>
<accession>A0A6J5RXI6</accession>
<proteinExistence type="predicted"/>
<organism evidence="1">
    <name type="scientific">uncultured Caudovirales phage</name>
    <dbReference type="NCBI Taxonomy" id="2100421"/>
    <lineage>
        <taxon>Viruses</taxon>
        <taxon>Duplodnaviria</taxon>
        <taxon>Heunggongvirae</taxon>
        <taxon>Uroviricota</taxon>
        <taxon>Caudoviricetes</taxon>
        <taxon>Peduoviridae</taxon>
        <taxon>Maltschvirus</taxon>
        <taxon>Maltschvirus maltsch</taxon>
    </lineage>
</organism>
<evidence type="ECO:0000313" key="1">
    <source>
        <dbReference type="EMBL" id="CAB4196965.1"/>
    </source>
</evidence>
<protein>
    <submittedName>
        <fullName evidence="1">Uncharacterized protein</fullName>
    </submittedName>
</protein>
<gene>
    <name evidence="1" type="ORF">UFOVP1290_485</name>
</gene>